<proteinExistence type="predicted"/>
<keyword evidence="2" id="KW-1185">Reference proteome</keyword>
<evidence type="ECO:0000313" key="2">
    <source>
        <dbReference type="Proteomes" id="UP001549366"/>
    </source>
</evidence>
<protein>
    <submittedName>
        <fullName evidence="1">Uncharacterized protein</fullName>
    </submittedName>
</protein>
<reference evidence="1 2" key="1">
    <citation type="submission" date="2024-06" db="EMBL/GenBank/DDBJ databases">
        <title>Genomic Encyclopedia of Type Strains, Phase V (KMG-V): Genome sequencing to study the core and pangenomes of soil and plant-associated prokaryotes.</title>
        <authorList>
            <person name="Whitman W."/>
        </authorList>
    </citation>
    <scope>NUCLEOTIDE SEQUENCE [LARGE SCALE GENOMIC DNA]</scope>
    <source>
        <strain evidence="1 2">NE40</strain>
    </source>
</reference>
<gene>
    <name evidence="1" type="ORF">V5J35_004119</name>
</gene>
<evidence type="ECO:0000313" key="1">
    <source>
        <dbReference type="EMBL" id="MET4758927.1"/>
    </source>
</evidence>
<dbReference type="Proteomes" id="UP001549366">
    <property type="component" value="Unassembled WGS sequence"/>
</dbReference>
<comment type="caution">
    <text evidence="1">The sequence shown here is derived from an EMBL/GenBank/DDBJ whole genome shotgun (WGS) entry which is preliminary data.</text>
</comment>
<dbReference type="EMBL" id="JBEWTB010000002">
    <property type="protein sequence ID" value="MET4758927.1"/>
    <property type="molecule type" value="Genomic_DNA"/>
</dbReference>
<organism evidence="1 2">
    <name type="scientific">Endozoicomonas lisbonensis</name>
    <dbReference type="NCBI Taxonomy" id="3120522"/>
    <lineage>
        <taxon>Bacteria</taxon>
        <taxon>Pseudomonadati</taxon>
        <taxon>Pseudomonadota</taxon>
        <taxon>Gammaproteobacteria</taxon>
        <taxon>Oceanospirillales</taxon>
        <taxon>Endozoicomonadaceae</taxon>
        <taxon>Endozoicomonas</taxon>
    </lineage>
</organism>
<sequence length="49" mass="5558">MKAGKFVISLSWLASIRNSSIGQRSPFDHCFWRFSFDDINETAARSSCS</sequence>
<accession>A0ABV2SMD4</accession>
<name>A0ABV2SMD4_9GAMM</name>